<feature type="repeat" description="Pumilio" evidence="2">
    <location>
        <begin position="313"/>
        <end position="349"/>
    </location>
</feature>
<feature type="repeat" description="Pumilio" evidence="2">
    <location>
        <begin position="494"/>
        <end position="531"/>
    </location>
</feature>
<dbReference type="PROSITE" id="PS50302">
    <property type="entry name" value="PUM"/>
    <property type="match status" value="8"/>
</dbReference>
<protein>
    <recommendedName>
        <fullName evidence="3">PUM-HD domain-containing protein</fullName>
    </recommendedName>
</protein>
<feature type="domain" description="PUM-HD" evidence="3">
    <location>
        <begin position="220"/>
        <end position="557"/>
    </location>
</feature>
<organism evidence="4 5">
    <name type="scientific">Rhizopus oryzae</name>
    <name type="common">Mucormycosis agent</name>
    <name type="synonym">Rhizopus arrhizus var. delemar</name>
    <dbReference type="NCBI Taxonomy" id="64495"/>
    <lineage>
        <taxon>Eukaryota</taxon>
        <taxon>Fungi</taxon>
        <taxon>Fungi incertae sedis</taxon>
        <taxon>Mucoromycota</taxon>
        <taxon>Mucoromycotina</taxon>
        <taxon>Mucoromycetes</taxon>
        <taxon>Mucorales</taxon>
        <taxon>Mucorineae</taxon>
        <taxon>Rhizopodaceae</taxon>
        <taxon>Rhizopus</taxon>
    </lineage>
</organism>
<feature type="repeat" description="Pumilio" evidence="2">
    <location>
        <begin position="422"/>
        <end position="457"/>
    </location>
</feature>
<keyword evidence="5" id="KW-1185">Reference proteome</keyword>
<dbReference type="EMBL" id="JAANQT010000967">
    <property type="protein sequence ID" value="KAG1307317.1"/>
    <property type="molecule type" value="Genomic_DNA"/>
</dbReference>
<dbReference type="SMART" id="SM00025">
    <property type="entry name" value="Pumilio"/>
    <property type="match status" value="8"/>
</dbReference>
<feature type="repeat" description="Pumilio" evidence="2">
    <location>
        <begin position="458"/>
        <end position="493"/>
    </location>
</feature>
<dbReference type="GO" id="GO:0003729">
    <property type="term" value="F:mRNA binding"/>
    <property type="evidence" value="ECO:0007669"/>
    <property type="project" value="TreeGrafter"/>
</dbReference>
<dbReference type="Proteomes" id="UP000716291">
    <property type="component" value="Unassembled WGS sequence"/>
</dbReference>
<gene>
    <name evidence="4" type="ORF">G6F64_006911</name>
</gene>
<feature type="repeat" description="Pumilio" evidence="2">
    <location>
        <begin position="386"/>
        <end position="421"/>
    </location>
</feature>
<evidence type="ECO:0000313" key="5">
    <source>
        <dbReference type="Proteomes" id="UP000716291"/>
    </source>
</evidence>
<keyword evidence="1" id="KW-0677">Repeat</keyword>
<dbReference type="InterPro" id="IPR011989">
    <property type="entry name" value="ARM-like"/>
</dbReference>
<dbReference type="PANTHER" id="PTHR12537">
    <property type="entry name" value="RNA BINDING PROTEIN PUMILIO-RELATED"/>
    <property type="match status" value="1"/>
</dbReference>
<feature type="repeat" description="Pumilio" evidence="2">
    <location>
        <begin position="350"/>
        <end position="385"/>
    </location>
</feature>
<name>A0A9P6X7T1_RHIOR</name>
<dbReference type="Pfam" id="PF00806">
    <property type="entry name" value="PUF"/>
    <property type="match status" value="6"/>
</dbReference>
<dbReference type="Gene3D" id="1.25.10.10">
    <property type="entry name" value="Leucine-rich Repeat Variant"/>
    <property type="match status" value="1"/>
</dbReference>
<dbReference type="FunFam" id="1.25.10.10:FF:000237">
    <property type="entry name" value="Pumilio homolog 9"/>
    <property type="match status" value="1"/>
</dbReference>
<dbReference type="CDD" id="cd07920">
    <property type="entry name" value="Pumilio"/>
    <property type="match status" value="1"/>
</dbReference>
<comment type="caution">
    <text evidence="4">The sequence shown here is derived from an EMBL/GenBank/DDBJ whole genome shotgun (WGS) entry which is preliminary data.</text>
</comment>
<feature type="repeat" description="Pumilio" evidence="2">
    <location>
        <begin position="241"/>
        <end position="276"/>
    </location>
</feature>
<dbReference type="InterPro" id="IPR001313">
    <property type="entry name" value="Pumilio_RNA-bd_rpt"/>
</dbReference>
<dbReference type="InterPro" id="IPR033133">
    <property type="entry name" value="PUM-HD"/>
</dbReference>
<dbReference type="InterPro" id="IPR016024">
    <property type="entry name" value="ARM-type_fold"/>
</dbReference>
<sequence>MKATSSNFDKCTQELNNMLDQDLDNQIATINSLTINDHSLLDTRSLGSPLFPENTAFTPQLSDIHLLRNNTSRSITPDILMRHPLQQQQDEINHQLIRRESYPNLNTSYVQQGYSAYWNDVNYSQELSNNNNVFIQPNLRKYSMDTLKRFDFLNKSQPIRLTPSYSNPDFSTARRLGSVDSGITRPPPLIKLENAYNPLFPPYYSRPPSPTSRKSSIGIQRRASSTSMIDDARFASVNLEEMKDEIYLLCKDQNGCRYLQKKLEETNLEQREIIFNQVYPHFVELMTDPFGNYLCQKMLEHCTDTQRMMLVEQVSNSILEISLNMHGTRAVQRMIELISLDEQIQAIVKAFSPIVVTLIKDINGNHVIQKCLHRFTTKHKQFIYDAVSENCIEVATHRHGCCVLQRCIDYSANHQTKQLVDEIISHALTLVQDPYGNYVVQYVLELGDAKFSDRLIRQFIGNLSKLSIQKYSSNVMEKCIRVAEEDTRHDLIQEMMNKDRLEKLLKDSYANYVVQTALDYASESQHQQLAECIRPLLPTIRNTSYCKRIQGKLNRQQQQQRQFGSNNNNLLGYSLGFHPLMTSFPNFSNSP</sequence>
<evidence type="ECO:0000256" key="1">
    <source>
        <dbReference type="ARBA" id="ARBA00022737"/>
    </source>
</evidence>
<evidence type="ECO:0000259" key="3">
    <source>
        <dbReference type="PROSITE" id="PS50303"/>
    </source>
</evidence>
<dbReference type="PANTHER" id="PTHR12537:SF13">
    <property type="entry name" value="PUMILIO HOMOLOGY DOMAIN FAMILY MEMBER 4"/>
    <property type="match status" value="1"/>
</dbReference>
<evidence type="ECO:0000256" key="2">
    <source>
        <dbReference type="PROSITE-ProRule" id="PRU00317"/>
    </source>
</evidence>
<dbReference type="PROSITE" id="PS50303">
    <property type="entry name" value="PUM_HD"/>
    <property type="match status" value="1"/>
</dbReference>
<proteinExistence type="predicted"/>
<evidence type="ECO:0000313" key="4">
    <source>
        <dbReference type="EMBL" id="KAG1307317.1"/>
    </source>
</evidence>
<dbReference type="SUPFAM" id="SSF48371">
    <property type="entry name" value="ARM repeat"/>
    <property type="match status" value="1"/>
</dbReference>
<feature type="repeat" description="Pumilio" evidence="2">
    <location>
        <begin position="277"/>
        <end position="312"/>
    </location>
</feature>
<dbReference type="InterPro" id="IPR033712">
    <property type="entry name" value="Pumilio_RNA-bd"/>
</dbReference>
<dbReference type="GO" id="GO:0005737">
    <property type="term" value="C:cytoplasm"/>
    <property type="evidence" value="ECO:0007669"/>
    <property type="project" value="TreeGrafter"/>
</dbReference>
<dbReference type="AlphaFoldDB" id="A0A9P6X7T1"/>
<dbReference type="Pfam" id="PF22493">
    <property type="entry name" value="PUF_NOP9"/>
    <property type="match status" value="1"/>
</dbReference>
<reference evidence="4" key="1">
    <citation type="journal article" date="2020" name="Microb. Genom.">
        <title>Genetic diversity of clinical and environmental Mucorales isolates obtained from an investigation of mucormycosis cases among solid organ transplant recipients.</title>
        <authorList>
            <person name="Nguyen M.H."/>
            <person name="Kaul D."/>
            <person name="Muto C."/>
            <person name="Cheng S.J."/>
            <person name="Richter R.A."/>
            <person name="Bruno V.M."/>
            <person name="Liu G."/>
            <person name="Beyhan S."/>
            <person name="Sundermann A.J."/>
            <person name="Mounaud S."/>
            <person name="Pasculle A.W."/>
            <person name="Nierman W.C."/>
            <person name="Driscoll E."/>
            <person name="Cumbie R."/>
            <person name="Clancy C.J."/>
            <person name="Dupont C.L."/>
        </authorList>
    </citation>
    <scope>NUCLEOTIDE SEQUENCE</scope>
    <source>
        <strain evidence="4">GL11</strain>
    </source>
</reference>
<dbReference type="GO" id="GO:0010608">
    <property type="term" value="P:post-transcriptional regulation of gene expression"/>
    <property type="evidence" value="ECO:0007669"/>
    <property type="project" value="TreeGrafter"/>
</dbReference>
<accession>A0A9P6X7T1</accession>